<dbReference type="STRING" id="1403316.PRV_02350"/>
<protein>
    <submittedName>
        <fullName evidence="2">Uncharacterized protein</fullName>
    </submittedName>
</protein>
<proteinExistence type="predicted"/>
<dbReference type="HOGENOM" id="CLU_1007687_0_0_14"/>
<feature type="coiled-coil region" evidence="1">
    <location>
        <begin position="115"/>
        <end position="149"/>
    </location>
</feature>
<evidence type="ECO:0000313" key="3">
    <source>
        <dbReference type="Proteomes" id="UP000017119"/>
    </source>
</evidence>
<evidence type="ECO:0000256" key="1">
    <source>
        <dbReference type="SAM" id="Coils"/>
    </source>
</evidence>
<evidence type="ECO:0000313" key="2">
    <source>
        <dbReference type="EMBL" id="AGX89207.1"/>
    </source>
</evidence>
<dbReference type="RefSeq" id="WP_022770215.1">
    <property type="nucleotide sequence ID" value="NC_022575.1"/>
</dbReference>
<organism evidence="2 3">
    <name type="scientific">Mycoplasma parvum str. Indiana</name>
    <dbReference type="NCBI Taxonomy" id="1403316"/>
    <lineage>
        <taxon>Bacteria</taxon>
        <taxon>Bacillati</taxon>
        <taxon>Mycoplasmatota</taxon>
        <taxon>Mollicutes</taxon>
        <taxon>Mycoplasmataceae</taxon>
        <taxon>Mycoplasma</taxon>
    </lineage>
</organism>
<dbReference type="EMBL" id="CP006771">
    <property type="protein sequence ID" value="AGX89207.1"/>
    <property type="molecule type" value="Genomic_DNA"/>
</dbReference>
<dbReference type="Proteomes" id="UP000017119">
    <property type="component" value="Chromosome"/>
</dbReference>
<dbReference type="KEGG" id="mpv:PRV_02350"/>
<keyword evidence="3" id="KW-1185">Reference proteome</keyword>
<gene>
    <name evidence="2" type="ORF">PRV_02350</name>
</gene>
<sequence length="276" mass="32269">MEVNFPKNDFSKNLQINSFNEPILLKVSTGKVNINSFQEIVQGVVSGNSDGDRINEIGEKVKKKLEEYNRYLNNYRNNFKKILGEIKLRENKQGRGGALGQVRSNNGNFWKRGAIYNFYKRYSELEDEKQKLLKELEQIKGNEGKLELDDLSVEKRKSNVSALRKIEYSMIDRSLNLSQWLDGSKKSGENLLAAILGEEKLQKFQERYSRYENLKNVKNRSRGQSWYFQLNQRAIEQNKELWEKEQKALEYEVENTISEKIIKELVDLIGLVKNSK</sequence>
<dbReference type="PATRIC" id="fig|1403316.3.peg.437"/>
<dbReference type="AlphaFoldDB" id="U5NCQ2"/>
<accession>U5NCQ2</accession>
<name>U5NCQ2_9MOLU</name>
<keyword evidence="1" id="KW-0175">Coiled coil</keyword>
<reference evidence="2 3" key="1">
    <citation type="journal article" date="2013" name="Genome Announc.">
        <title>Genome Sequence of Mycoplasma parvum (Formerly Eperythrozoon parvum), a Diminutive Hemoplasma of the Pig.</title>
        <authorList>
            <person name="do Nascimento N.C."/>
            <person name="Dos Santos A.P."/>
            <person name="Chu Y."/>
            <person name="Guimaraes A.M."/>
            <person name="Pagliaro A."/>
            <person name="Messick J.B."/>
        </authorList>
    </citation>
    <scope>NUCLEOTIDE SEQUENCE [LARGE SCALE GENOMIC DNA]</scope>
    <source>
        <strain evidence="2 3">Indiana</strain>
    </source>
</reference>